<keyword evidence="8 9" id="KW-0472">Membrane</keyword>
<dbReference type="SUPFAM" id="SSF103491">
    <property type="entry name" value="Preprotein translocase SecY subunit"/>
    <property type="match status" value="1"/>
</dbReference>
<comment type="similarity">
    <text evidence="2 9 10">Belongs to the SecY/SEC61-alpha family.</text>
</comment>
<comment type="caution">
    <text evidence="11">The sequence shown here is derived from an EMBL/GenBank/DDBJ whole genome shotgun (WGS) entry which is preliminary data.</text>
</comment>
<dbReference type="InterPro" id="IPR002208">
    <property type="entry name" value="SecY/SEC61-alpha"/>
</dbReference>
<dbReference type="InterPro" id="IPR023201">
    <property type="entry name" value="SecY_dom_sf"/>
</dbReference>
<evidence type="ECO:0000256" key="10">
    <source>
        <dbReference type="RuleBase" id="RU004349"/>
    </source>
</evidence>
<feature type="transmembrane region" description="Helical" evidence="9">
    <location>
        <begin position="199"/>
        <end position="216"/>
    </location>
</feature>
<dbReference type="Gene3D" id="1.10.3370.10">
    <property type="entry name" value="SecY subunit domain"/>
    <property type="match status" value="1"/>
</dbReference>
<keyword evidence="12" id="KW-1185">Reference proteome</keyword>
<feature type="transmembrane region" description="Helical" evidence="9">
    <location>
        <begin position="419"/>
        <end position="438"/>
    </location>
</feature>
<reference evidence="11 12" key="1">
    <citation type="submission" date="2016-03" db="EMBL/GenBank/DDBJ databases">
        <title>Genome sequence of Mycoplasma gallinarum strain Mgn_IPT.</title>
        <authorList>
            <person name="Yacoub E."/>
            <person name="Sirand-Pugnet P."/>
            <person name="Barre A."/>
            <person name="Maurier F."/>
            <person name="Blanchard A."/>
            <person name="Ben Abdelmoumen B.M."/>
        </authorList>
    </citation>
    <scope>NUCLEOTIDE SEQUENCE [LARGE SCALE GENOMIC DNA]</scope>
    <source>
        <strain evidence="11 12">Mgn_IPT</strain>
    </source>
</reference>
<feature type="transmembrane region" description="Helical" evidence="9">
    <location>
        <begin position="84"/>
        <end position="104"/>
    </location>
</feature>
<dbReference type="OrthoDB" id="9809248at2"/>
<evidence type="ECO:0000256" key="5">
    <source>
        <dbReference type="ARBA" id="ARBA00022927"/>
    </source>
</evidence>
<comment type="subcellular location">
    <subcellularLocation>
        <location evidence="9">Cell membrane</location>
        <topology evidence="9">Multi-pass membrane protein</topology>
    </subcellularLocation>
    <subcellularLocation>
        <location evidence="1">Membrane</location>
        <topology evidence="1">Multi-pass membrane protein</topology>
    </subcellularLocation>
</comment>
<dbReference type="PANTHER" id="PTHR10906">
    <property type="entry name" value="SECY/SEC61-ALPHA FAMILY MEMBER"/>
    <property type="match status" value="1"/>
</dbReference>
<keyword evidence="6 9" id="KW-1133">Transmembrane helix</keyword>
<dbReference type="GO" id="GO:0043952">
    <property type="term" value="P:protein transport by the Sec complex"/>
    <property type="evidence" value="ECO:0007669"/>
    <property type="project" value="UniProtKB-UniRule"/>
</dbReference>
<feature type="transmembrane region" description="Helical" evidence="9">
    <location>
        <begin position="171"/>
        <end position="192"/>
    </location>
</feature>
<evidence type="ECO:0000256" key="7">
    <source>
        <dbReference type="ARBA" id="ARBA00023010"/>
    </source>
</evidence>
<keyword evidence="4 9" id="KW-0812">Transmembrane</keyword>
<evidence type="ECO:0000256" key="6">
    <source>
        <dbReference type="ARBA" id="ARBA00022989"/>
    </source>
</evidence>
<proteinExistence type="inferred from homology"/>
<dbReference type="RefSeq" id="WP_153019335.1">
    <property type="nucleotide sequence ID" value="NZ_LVLH01000046.1"/>
</dbReference>
<accession>A0A168R8K9</accession>
<dbReference type="NCBIfam" id="TIGR00967">
    <property type="entry name" value="3a0501s007"/>
    <property type="match status" value="1"/>
</dbReference>
<evidence type="ECO:0000256" key="8">
    <source>
        <dbReference type="ARBA" id="ARBA00023136"/>
    </source>
</evidence>
<comment type="function">
    <text evidence="9">The central subunit of the protein translocation channel SecYEG. Consists of two halves formed by TMs 1-5 and 6-10. These two domains form a lateral gate at the front which open onto the bilayer between TMs 2 and 7, and are clamped together by SecE at the back. The channel is closed by both a pore ring composed of hydrophobic SecY resides and a short helix (helix 2A) on the extracellular side of the membrane which forms a plug. The plug probably moves laterally to allow the channel to open. The ring and the pore may move independently.</text>
</comment>
<dbReference type="Proteomes" id="UP000076983">
    <property type="component" value="Unassembled WGS sequence"/>
</dbReference>
<feature type="transmembrane region" description="Helical" evidence="9">
    <location>
        <begin position="236"/>
        <end position="261"/>
    </location>
</feature>
<dbReference type="EMBL" id="LVLH01000046">
    <property type="protein sequence ID" value="OAB48717.1"/>
    <property type="molecule type" value="Genomic_DNA"/>
</dbReference>
<sequence length="498" mass="55783">MNLFSNFSYWINRKFFNLKTRWINFWSSKELVKKLIFTLFLLTIYIIATTIPSPFIKIKNSELIEQDAFFNTLNLVGGGGLRNFSLMALGISPFINASLIMSLLQTRLFPAVQKLSQSGPEGRRKLNVITRILTLIIAYPQAILLTQSLSAGGGSALIQIIPIPGLQNDALLVYFLIPMILIGGSLFALFLGEQITNKGIGNGTSLIIMVGIAFQLPAQFQGAFNYFVSLNDNTALFVGALKFLTYLFVYCVLIFIIAMVYNAERHIPIQQIGAGRSKNIKEMGKLPIKANPGGIMPIIFATMLISLPLMIARILPDANVAKQWINENLQFTKPLGLTLLAVITFFFSFIMGLQQSRVDKIAEDFAKNSTFIPGIQPGEQTEDYLIGIVMRLSLFSGFYLVFLATFQYLQIIILNFPQIIAFGGTGLMILVSVALETIQQYQARKKTNQMANLKRQSRAMSELIAEEKNSRKFDNDLFWNKNKTKKSNDKNNGDGILW</sequence>
<feature type="transmembrane region" description="Helical" evidence="9">
    <location>
        <begin position="295"/>
        <end position="315"/>
    </location>
</feature>
<dbReference type="GO" id="GO:0005886">
    <property type="term" value="C:plasma membrane"/>
    <property type="evidence" value="ECO:0007669"/>
    <property type="project" value="UniProtKB-SubCell"/>
</dbReference>
<evidence type="ECO:0000313" key="11">
    <source>
        <dbReference type="EMBL" id="OAB48717.1"/>
    </source>
</evidence>
<evidence type="ECO:0000256" key="2">
    <source>
        <dbReference type="ARBA" id="ARBA00005751"/>
    </source>
</evidence>
<keyword evidence="5 9" id="KW-0653">Protein transport</keyword>
<dbReference type="AlphaFoldDB" id="A0A168R8K9"/>
<name>A0A168R8K9_9BACT</name>
<evidence type="ECO:0000313" key="12">
    <source>
        <dbReference type="Proteomes" id="UP000076983"/>
    </source>
</evidence>
<keyword evidence="9" id="KW-1003">Cell membrane</keyword>
<keyword evidence="7 9" id="KW-0811">Translocation</keyword>
<evidence type="ECO:0000256" key="4">
    <source>
        <dbReference type="ARBA" id="ARBA00022692"/>
    </source>
</evidence>
<dbReference type="Pfam" id="PF00344">
    <property type="entry name" value="SecY"/>
    <property type="match status" value="1"/>
</dbReference>
<feature type="transmembrane region" description="Helical" evidence="9">
    <location>
        <begin position="35"/>
        <end position="56"/>
    </location>
</feature>
<evidence type="ECO:0000256" key="3">
    <source>
        <dbReference type="ARBA" id="ARBA00022448"/>
    </source>
</evidence>
<dbReference type="InterPro" id="IPR026593">
    <property type="entry name" value="SecY"/>
</dbReference>
<dbReference type="PRINTS" id="PR00303">
    <property type="entry name" value="SECYTRNLCASE"/>
</dbReference>
<feature type="transmembrane region" description="Helical" evidence="9">
    <location>
        <begin position="335"/>
        <end position="353"/>
    </location>
</feature>
<organism evidence="11 12">
    <name type="scientific">Mycoplasmopsis gallinarum</name>
    <dbReference type="NCBI Taxonomy" id="29557"/>
    <lineage>
        <taxon>Bacteria</taxon>
        <taxon>Bacillati</taxon>
        <taxon>Mycoplasmatota</taxon>
        <taxon>Mycoplasmoidales</taxon>
        <taxon>Metamycoplasmataceae</taxon>
        <taxon>Mycoplasmopsis</taxon>
    </lineage>
</organism>
<dbReference type="HAMAP" id="MF_01465">
    <property type="entry name" value="SecY"/>
    <property type="match status" value="1"/>
</dbReference>
<dbReference type="PROSITE" id="PS00756">
    <property type="entry name" value="SECY_2"/>
    <property type="match status" value="1"/>
</dbReference>
<feature type="transmembrane region" description="Helical" evidence="9">
    <location>
        <begin position="392"/>
        <end position="413"/>
    </location>
</feature>
<gene>
    <name evidence="9 11" type="primary">secY</name>
    <name evidence="11" type="ORF">MGALLINA_05630</name>
</gene>
<evidence type="ECO:0000256" key="1">
    <source>
        <dbReference type="ARBA" id="ARBA00004141"/>
    </source>
</evidence>
<dbReference type="PIRSF" id="PIRSF004557">
    <property type="entry name" value="SecY"/>
    <property type="match status" value="1"/>
</dbReference>
<protein>
    <recommendedName>
        <fullName evidence="9">Protein translocase subunit SecY</fullName>
    </recommendedName>
</protein>
<evidence type="ECO:0000256" key="9">
    <source>
        <dbReference type="HAMAP-Rule" id="MF_01465"/>
    </source>
</evidence>
<dbReference type="STRING" id="29557.MGALLINA_05630"/>
<feature type="transmembrane region" description="Helical" evidence="9">
    <location>
        <begin position="132"/>
        <end position="151"/>
    </location>
</feature>
<dbReference type="GO" id="GO:0006605">
    <property type="term" value="P:protein targeting"/>
    <property type="evidence" value="ECO:0007669"/>
    <property type="project" value="UniProtKB-UniRule"/>
</dbReference>
<comment type="subunit">
    <text evidence="9">Component of the Sec protein translocase complex. Heterotrimer consisting of SecY, SecE and SecG subunits. The heterotrimers can form oligomers, although 1 heterotrimer is thought to be able to translocate proteins. Interacts with the ribosome. Interacts with SecDF, and other proteins may be involved. Interacts with SecA.</text>
</comment>
<keyword evidence="3 9" id="KW-0813">Transport</keyword>
<dbReference type="PATRIC" id="fig|29557.3.peg.569"/>
<dbReference type="InterPro" id="IPR030659">
    <property type="entry name" value="SecY_CS"/>
</dbReference>
<dbReference type="GO" id="GO:0065002">
    <property type="term" value="P:intracellular protein transmembrane transport"/>
    <property type="evidence" value="ECO:0007669"/>
    <property type="project" value="UniProtKB-UniRule"/>
</dbReference>